<feature type="region of interest" description="Disordered" evidence="1">
    <location>
        <begin position="35"/>
        <end position="67"/>
    </location>
</feature>
<name>A0A8T3CLR5_9TELE</name>
<gene>
    <name evidence="2" type="ORF">AGOR_G00222740</name>
</gene>
<evidence type="ECO:0000313" key="2">
    <source>
        <dbReference type="EMBL" id="KAI1884084.1"/>
    </source>
</evidence>
<dbReference type="AlphaFoldDB" id="A0A8T3CLR5"/>
<accession>A0A8T3CLR5</accession>
<evidence type="ECO:0000256" key="1">
    <source>
        <dbReference type="SAM" id="MobiDB-lite"/>
    </source>
</evidence>
<reference evidence="2" key="1">
    <citation type="submission" date="2021-01" db="EMBL/GenBank/DDBJ databases">
        <authorList>
            <person name="Zahm M."/>
            <person name="Roques C."/>
            <person name="Cabau C."/>
            <person name="Klopp C."/>
            <person name="Donnadieu C."/>
            <person name="Jouanno E."/>
            <person name="Lampietro C."/>
            <person name="Louis A."/>
            <person name="Herpin A."/>
            <person name="Echchiki A."/>
            <person name="Berthelot C."/>
            <person name="Parey E."/>
            <person name="Roest-Crollius H."/>
            <person name="Braasch I."/>
            <person name="Postlethwait J."/>
            <person name="Bobe J."/>
            <person name="Montfort J."/>
            <person name="Bouchez O."/>
            <person name="Begum T."/>
            <person name="Mejri S."/>
            <person name="Adams A."/>
            <person name="Chen W.-J."/>
            <person name="Guiguen Y."/>
        </authorList>
    </citation>
    <scope>NUCLEOTIDE SEQUENCE</scope>
    <source>
        <tissue evidence="2">Blood</tissue>
    </source>
</reference>
<evidence type="ECO:0000313" key="3">
    <source>
        <dbReference type="Proteomes" id="UP000829720"/>
    </source>
</evidence>
<dbReference type="EMBL" id="JAERUA010000022">
    <property type="protein sequence ID" value="KAI1884084.1"/>
    <property type="molecule type" value="Genomic_DNA"/>
</dbReference>
<sequence length="67" mass="7610">MRAIEGRHPGYREMTESIYDVPSSLLRRLSEQNIGEYSEGDWMPENGSNPDTDEIRSQHGSVGWTAL</sequence>
<proteinExistence type="predicted"/>
<dbReference type="OrthoDB" id="9942268at2759"/>
<organism evidence="2 3">
    <name type="scientific">Albula goreensis</name>
    <dbReference type="NCBI Taxonomy" id="1534307"/>
    <lineage>
        <taxon>Eukaryota</taxon>
        <taxon>Metazoa</taxon>
        <taxon>Chordata</taxon>
        <taxon>Craniata</taxon>
        <taxon>Vertebrata</taxon>
        <taxon>Euteleostomi</taxon>
        <taxon>Actinopterygii</taxon>
        <taxon>Neopterygii</taxon>
        <taxon>Teleostei</taxon>
        <taxon>Albuliformes</taxon>
        <taxon>Albulidae</taxon>
        <taxon>Albula</taxon>
    </lineage>
</organism>
<dbReference type="Proteomes" id="UP000829720">
    <property type="component" value="Unassembled WGS sequence"/>
</dbReference>
<comment type="caution">
    <text evidence="2">The sequence shown here is derived from an EMBL/GenBank/DDBJ whole genome shotgun (WGS) entry which is preliminary data.</text>
</comment>
<keyword evidence="3" id="KW-1185">Reference proteome</keyword>
<protein>
    <submittedName>
        <fullName evidence="2">Uncharacterized protein</fullName>
    </submittedName>
</protein>